<protein>
    <submittedName>
        <fullName evidence="1">Uncharacterized protein</fullName>
    </submittedName>
</protein>
<dbReference type="AlphaFoldDB" id="A0A0F8Z7N7"/>
<accession>A0A0F8Z7N7</accession>
<proteinExistence type="predicted"/>
<reference evidence="1" key="1">
    <citation type="journal article" date="2015" name="Nature">
        <title>Complex archaea that bridge the gap between prokaryotes and eukaryotes.</title>
        <authorList>
            <person name="Spang A."/>
            <person name="Saw J.H."/>
            <person name="Jorgensen S.L."/>
            <person name="Zaremba-Niedzwiedzka K."/>
            <person name="Martijn J."/>
            <person name="Lind A.E."/>
            <person name="van Eijk R."/>
            <person name="Schleper C."/>
            <person name="Guy L."/>
            <person name="Ettema T.J."/>
        </authorList>
    </citation>
    <scope>NUCLEOTIDE SEQUENCE</scope>
</reference>
<dbReference type="EMBL" id="LAZR01049378">
    <property type="protein sequence ID" value="KKK89787.1"/>
    <property type="molecule type" value="Genomic_DNA"/>
</dbReference>
<sequence>MTDITLNVEIYCSCGEGLCNQTDGTSTRHRSAPCFVVEPCTKCLEREYDRGYSKAEDDSGQR</sequence>
<evidence type="ECO:0000313" key="1">
    <source>
        <dbReference type="EMBL" id="KKK89787.1"/>
    </source>
</evidence>
<organism evidence="1">
    <name type="scientific">marine sediment metagenome</name>
    <dbReference type="NCBI Taxonomy" id="412755"/>
    <lineage>
        <taxon>unclassified sequences</taxon>
        <taxon>metagenomes</taxon>
        <taxon>ecological metagenomes</taxon>
    </lineage>
</organism>
<comment type="caution">
    <text evidence="1">The sequence shown here is derived from an EMBL/GenBank/DDBJ whole genome shotgun (WGS) entry which is preliminary data.</text>
</comment>
<gene>
    <name evidence="1" type="ORF">LCGC14_2729590</name>
</gene>
<name>A0A0F8Z7N7_9ZZZZ</name>